<sequence>VGLTCILSPTLLLTSAFLSSALRLGSPNINASEARLIFPLHPFISKCLRWWRISPSLIASNLWHYLVVFIEECYYAGLVLTLNLFHSYFRVYKRVNRVFGVFHQSVYSRLDLVNPRFYLILQVLYPKKLSLALVEFL</sequence>
<dbReference type="AlphaFoldDB" id="A0A426ZBM8"/>
<evidence type="ECO:0000313" key="2">
    <source>
        <dbReference type="EMBL" id="RRT61343.1"/>
    </source>
</evidence>
<dbReference type="Pfam" id="PF04195">
    <property type="entry name" value="Transposase_28"/>
    <property type="match status" value="1"/>
</dbReference>
<comment type="caution">
    <text evidence="2">The sequence shown here is derived from an EMBL/GenBank/DDBJ whole genome shotgun (WGS) entry which is preliminary data.</text>
</comment>
<proteinExistence type="predicted"/>
<dbReference type="InterPro" id="IPR007321">
    <property type="entry name" value="Transposase_28"/>
</dbReference>
<gene>
    <name evidence="2" type="ORF">B296_00044264</name>
</gene>
<evidence type="ECO:0000259" key="1">
    <source>
        <dbReference type="Pfam" id="PF04195"/>
    </source>
</evidence>
<dbReference type="Proteomes" id="UP000287651">
    <property type="component" value="Unassembled WGS sequence"/>
</dbReference>
<protein>
    <recommendedName>
        <fullName evidence="1">Transposase (putative) gypsy type domain-containing protein</fullName>
    </recommendedName>
</protein>
<dbReference type="EMBL" id="AMZH03007429">
    <property type="protein sequence ID" value="RRT61343.1"/>
    <property type="molecule type" value="Genomic_DNA"/>
</dbReference>
<evidence type="ECO:0000313" key="3">
    <source>
        <dbReference type="Proteomes" id="UP000287651"/>
    </source>
</evidence>
<reference evidence="2 3" key="1">
    <citation type="journal article" date="2014" name="Agronomy (Basel)">
        <title>A Draft Genome Sequence for Ensete ventricosum, the Drought-Tolerant Tree Against Hunger.</title>
        <authorList>
            <person name="Harrison J."/>
            <person name="Moore K.A."/>
            <person name="Paszkiewicz K."/>
            <person name="Jones T."/>
            <person name="Grant M."/>
            <person name="Ambacheew D."/>
            <person name="Muzemil S."/>
            <person name="Studholme D.J."/>
        </authorList>
    </citation>
    <scope>NUCLEOTIDE SEQUENCE [LARGE SCALE GENOMIC DNA]</scope>
</reference>
<organism evidence="2 3">
    <name type="scientific">Ensete ventricosum</name>
    <name type="common">Abyssinian banana</name>
    <name type="synonym">Musa ensete</name>
    <dbReference type="NCBI Taxonomy" id="4639"/>
    <lineage>
        <taxon>Eukaryota</taxon>
        <taxon>Viridiplantae</taxon>
        <taxon>Streptophyta</taxon>
        <taxon>Embryophyta</taxon>
        <taxon>Tracheophyta</taxon>
        <taxon>Spermatophyta</taxon>
        <taxon>Magnoliopsida</taxon>
        <taxon>Liliopsida</taxon>
        <taxon>Zingiberales</taxon>
        <taxon>Musaceae</taxon>
        <taxon>Ensete</taxon>
    </lineage>
</organism>
<feature type="non-terminal residue" evidence="2">
    <location>
        <position position="1"/>
    </location>
</feature>
<accession>A0A426ZBM8</accession>
<feature type="domain" description="Transposase (putative) gypsy type" evidence="1">
    <location>
        <begin position="31"/>
        <end position="92"/>
    </location>
</feature>
<name>A0A426ZBM8_ENSVE</name>